<dbReference type="InterPro" id="IPR050238">
    <property type="entry name" value="DNA_Rep/Repair_Clamp_Loader"/>
</dbReference>
<dbReference type="Pfam" id="PF13177">
    <property type="entry name" value="DNA_pol3_delta2"/>
    <property type="match status" value="1"/>
</dbReference>
<organism evidence="1 2">
    <name type="scientific">Alloprevotella tannerae ATCC 51259</name>
    <dbReference type="NCBI Taxonomy" id="626522"/>
    <lineage>
        <taxon>Bacteria</taxon>
        <taxon>Pseudomonadati</taxon>
        <taxon>Bacteroidota</taxon>
        <taxon>Bacteroidia</taxon>
        <taxon>Bacteroidales</taxon>
        <taxon>Prevotellaceae</taxon>
        <taxon>Alloprevotella</taxon>
    </lineage>
</organism>
<dbReference type="STRING" id="626522.GCWU000325_02413"/>
<dbReference type="GO" id="GO:0006261">
    <property type="term" value="P:DNA-templated DNA replication"/>
    <property type="evidence" value="ECO:0007669"/>
    <property type="project" value="TreeGrafter"/>
</dbReference>
<protein>
    <submittedName>
        <fullName evidence="1">DNA polymerase III, delta' subunit</fullName>
    </submittedName>
</protein>
<dbReference type="AlphaFoldDB" id="C9LJK0"/>
<dbReference type="HOGENOM" id="CLU_006229_4_2_10"/>
<comment type="caution">
    <text evidence="1">The sequence shown here is derived from an EMBL/GenBank/DDBJ whole genome shotgun (WGS) entry which is preliminary data.</text>
</comment>
<dbReference type="Gene3D" id="3.40.50.300">
    <property type="entry name" value="P-loop containing nucleotide triphosphate hydrolases"/>
    <property type="match status" value="1"/>
</dbReference>
<reference evidence="1" key="1">
    <citation type="submission" date="2009-09" db="EMBL/GenBank/DDBJ databases">
        <authorList>
            <person name="Weinstock G."/>
            <person name="Sodergren E."/>
            <person name="Clifton S."/>
            <person name="Fulton L."/>
            <person name="Fulton B."/>
            <person name="Courtney L."/>
            <person name="Fronick C."/>
            <person name="Harrison M."/>
            <person name="Strong C."/>
            <person name="Farmer C."/>
            <person name="Delahaunty K."/>
            <person name="Markovic C."/>
            <person name="Hall O."/>
            <person name="Minx P."/>
            <person name="Tomlinson C."/>
            <person name="Mitreva M."/>
            <person name="Nelson J."/>
            <person name="Hou S."/>
            <person name="Wollam A."/>
            <person name="Pepin K.H."/>
            <person name="Johnson M."/>
            <person name="Bhonagiri V."/>
            <person name="Nash W.E."/>
            <person name="Warren W."/>
            <person name="Chinwalla A."/>
            <person name="Mardis E.R."/>
            <person name="Wilson R.K."/>
        </authorList>
    </citation>
    <scope>NUCLEOTIDE SEQUENCE [LARGE SCALE GENOMIC DNA]</scope>
    <source>
        <strain evidence="1">ATCC 51259</strain>
    </source>
</reference>
<evidence type="ECO:0000313" key="1">
    <source>
        <dbReference type="EMBL" id="EEX70372.1"/>
    </source>
</evidence>
<dbReference type="EMBL" id="ACIJ02000028">
    <property type="protein sequence ID" value="EEX70372.1"/>
    <property type="molecule type" value="Genomic_DNA"/>
</dbReference>
<dbReference type="PANTHER" id="PTHR11669:SF8">
    <property type="entry name" value="DNA POLYMERASE III SUBUNIT DELTA"/>
    <property type="match status" value="1"/>
</dbReference>
<proteinExistence type="predicted"/>
<keyword evidence="2" id="KW-1185">Reference proteome</keyword>
<name>C9LJK0_9BACT</name>
<gene>
    <name evidence="1" type="ORF">GCWU000325_02413</name>
</gene>
<dbReference type="InterPro" id="IPR027417">
    <property type="entry name" value="P-loop_NTPase"/>
</dbReference>
<dbReference type="SUPFAM" id="SSF52540">
    <property type="entry name" value="P-loop containing nucleoside triphosphate hydrolases"/>
    <property type="match status" value="1"/>
</dbReference>
<accession>C9LJK0</accession>
<sequence>MAFVKFALSERKSAQSQDAVDLPTPLLPSKCRREESMKYDDVIGQAAIKARLRRQVVEGRVPHAQLFCGPTGVGKLPMALALASSLLCTNRTPEGDPCGCCAGCKMVARYAHPDLHFIFPTIRKGSTSSSDTYLEAWRERLLTSPYFDNQDWLAALQVENQQPTFYVADSNAVIEKLSLVANQGGYKVMIVWQADKMSVEVQNKLLKILEEPPQLTVFILLTDAPERLLPTIASRVQRIDFPLLPERLLQEELSTRNHIDPTAARDIAHISNGSYVQALRHIGVDEEGEMLLENFKTLMRLCYMRKVKDLRDWSDVAAGWGRERQKRFLDYALKLVRENFIYNFRQASLNYETAAEAEFSVNFARFINERNIEDMLTLFTEARRDIAANVNARMVFFDTALRLIVLLIR</sequence>
<dbReference type="eggNOG" id="COG0470">
    <property type="taxonomic scope" value="Bacteria"/>
</dbReference>
<evidence type="ECO:0000313" key="2">
    <source>
        <dbReference type="Proteomes" id="UP000003460"/>
    </source>
</evidence>
<dbReference type="PANTHER" id="PTHR11669">
    <property type="entry name" value="REPLICATION FACTOR C / DNA POLYMERASE III GAMMA-TAU SUBUNIT"/>
    <property type="match status" value="1"/>
</dbReference>
<dbReference type="Proteomes" id="UP000003460">
    <property type="component" value="Unassembled WGS sequence"/>
</dbReference>